<accession>A0A9D1M5R6</accession>
<reference evidence="2" key="1">
    <citation type="submission" date="2020-10" db="EMBL/GenBank/DDBJ databases">
        <authorList>
            <person name="Gilroy R."/>
        </authorList>
    </citation>
    <scope>NUCLEOTIDE SEQUENCE</scope>
    <source>
        <strain evidence="2">CHK158-818</strain>
    </source>
</reference>
<evidence type="ECO:0000259" key="1">
    <source>
        <dbReference type="Pfam" id="PF14491"/>
    </source>
</evidence>
<comment type="caution">
    <text evidence="2">The sequence shown here is derived from an EMBL/GenBank/DDBJ whole genome shotgun (WGS) entry which is preliminary data.</text>
</comment>
<evidence type="ECO:0000313" key="2">
    <source>
        <dbReference type="EMBL" id="HIU54325.1"/>
    </source>
</evidence>
<dbReference type="InterPro" id="IPR029492">
    <property type="entry name" value="DUF4435"/>
</dbReference>
<dbReference type="Gene3D" id="3.40.50.300">
    <property type="entry name" value="P-loop containing nucleotide triphosphate hydrolases"/>
    <property type="match status" value="1"/>
</dbReference>
<dbReference type="InterPro" id="IPR027417">
    <property type="entry name" value="P-loop_NTPase"/>
</dbReference>
<protein>
    <submittedName>
        <fullName evidence="2">DUF4435 domain-containing protein</fullName>
    </submittedName>
</protein>
<dbReference type="Proteomes" id="UP000824112">
    <property type="component" value="Unassembled WGS sequence"/>
</dbReference>
<dbReference type="EMBL" id="DVNA01000015">
    <property type="protein sequence ID" value="HIU54325.1"/>
    <property type="molecule type" value="Genomic_DNA"/>
</dbReference>
<organism evidence="2 3">
    <name type="scientific">Candidatus Gallibacteroides avistercoris</name>
    <dbReference type="NCBI Taxonomy" id="2840833"/>
    <lineage>
        <taxon>Bacteria</taxon>
        <taxon>Pseudomonadati</taxon>
        <taxon>Bacteroidota</taxon>
        <taxon>Bacteroidia</taxon>
        <taxon>Bacteroidales</taxon>
        <taxon>Bacteroidaceae</taxon>
        <taxon>Bacteroidaceae incertae sedis</taxon>
        <taxon>Candidatus Gallibacteroides</taxon>
    </lineage>
</organism>
<dbReference type="PANTHER" id="PTHR32182:SF22">
    <property type="entry name" value="ATP-DEPENDENT ENDONUCLEASE, OLD FAMILY-RELATED"/>
    <property type="match status" value="1"/>
</dbReference>
<dbReference type="PANTHER" id="PTHR32182">
    <property type="entry name" value="DNA REPLICATION AND REPAIR PROTEIN RECF"/>
    <property type="match status" value="1"/>
</dbReference>
<reference evidence="2" key="2">
    <citation type="journal article" date="2021" name="PeerJ">
        <title>Extensive microbial diversity within the chicken gut microbiome revealed by metagenomics and culture.</title>
        <authorList>
            <person name="Gilroy R."/>
            <person name="Ravi A."/>
            <person name="Getino M."/>
            <person name="Pursley I."/>
            <person name="Horton D.L."/>
            <person name="Alikhan N.F."/>
            <person name="Baker D."/>
            <person name="Gharbi K."/>
            <person name="Hall N."/>
            <person name="Watson M."/>
            <person name="Adriaenssens E.M."/>
            <person name="Foster-Nyarko E."/>
            <person name="Jarju S."/>
            <person name="Secka A."/>
            <person name="Antonio M."/>
            <person name="Oren A."/>
            <person name="Chaudhuri R.R."/>
            <person name="La Ragione R."/>
            <person name="Hildebrand F."/>
            <person name="Pallen M.J."/>
        </authorList>
    </citation>
    <scope>NUCLEOTIDE SEQUENCE</scope>
    <source>
        <strain evidence="2">CHK158-818</strain>
    </source>
</reference>
<proteinExistence type="predicted"/>
<dbReference type="Pfam" id="PF14491">
    <property type="entry name" value="DUF4435"/>
    <property type="match status" value="1"/>
</dbReference>
<dbReference type="AlphaFoldDB" id="A0A9D1M5R6"/>
<name>A0A9D1M5R6_9BACT</name>
<dbReference type="GO" id="GO:0006302">
    <property type="term" value="P:double-strand break repair"/>
    <property type="evidence" value="ECO:0007669"/>
    <property type="project" value="TreeGrafter"/>
</dbReference>
<dbReference type="GO" id="GO:0000731">
    <property type="term" value="P:DNA synthesis involved in DNA repair"/>
    <property type="evidence" value="ECO:0007669"/>
    <property type="project" value="TreeGrafter"/>
</dbReference>
<sequence length="525" mass="60471">MEITLPKRGNKKEGIVLSSPKSIVVIGANGAGKSRFGQEIELSYPERSFRMSAESALNIKLNQPSVSGSVSKLYLGRMADRQLMDTSIGVSPYITEFEQLLYLLQHEEFESLIALKNKLVANKSARPSKTKLDKTQKVWEELFPHSRLKREGEKLFVLNADHSGSYNALEMSQGEKVAFYLIASALYAPEQAIILVEDPEIYLHRSIMNVIWNKIEQLRQDCVFVYMTHDIEFSSSRDDSIRVWVKSFDIVNRSFDYELIGGSDLLPEEIYLELLGSRKPVLFIEGTDYSSIDVKLYPYIFPNYTVKPLGGCTKVIETTKAFNEMKLFHHLDSKGIVDRDRRTQQEIDYLRTRNIYVPDVAEVENLLMLEDVVKTVARRMLQDEASVFDSVKKNVLLLFNKDVESQALLHTRHRIRRELEYMIDRRLSSIEELSEHIDTLTDNIDCCGVYNAICQEFRQYIADENYEAVLRVYNQKGMLPQSRVMQLCGLASKEKYLSFIISVLKENKEDARRIRKAIQKCFGLS</sequence>
<feature type="domain" description="DUF4435" evidence="1">
    <location>
        <begin position="278"/>
        <end position="511"/>
    </location>
</feature>
<dbReference type="SUPFAM" id="SSF52540">
    <property type="entry name" value="P-loop containing nucleoside triphosphate hydrolases"/>
    <property type="match status" value="1"/>
</dbReference>
<evidence type="ECO:0000313" key="3">
    <source>
        <dbReference type="Proteomes" id="UP000824112"/>
    </source>
</evidence>
<gene>
    <name evidence="2" type="ORF">IAB03_00790</name>
</gene>